<evidence type="ECO:0000259" key="3">
    <source>
        <dbReference type="Pfam" id="PF04321"/>
    </source>
</evidence>
<keyword evidence="5" id="KW-1185">Reference proteome</keyword>
<gene>
    <name evidence="4" type="ordered locus">Mspyr1_40700</name>
</gene>
<dbReference type="Pfam" id="PF04321">
    <property type="entry name" value="RmlD_sub_bind"/>
    <property type="match status" value="1"/>
</dbReference>
<keyword evidence="2 4" id="KW-0560">Oxidoreductase</keyword>
<proteinExistence type="inferred from homology"/>
<dbReference type="EMBL" id="CP002385">
    <property type="protein sequence ID" value="ADU00657.1"/>
    <property type="molecule type" value="Genomic_DNA"/>
</dbReference>
<dbReference type="GO" id="GO:0008831">
    <property type="term" value="F:dTDP-4-dehydrorhamnose reductase activity"/>
    <property type="evidence" value="ECO:0007669"/>
    <property type="project" value="UniProtKB-EC"/>
</dbReference>
<dbReference type="Proteomes" id="UP000008916">
    <property type="component" value="Chromosome"/>
</dbReference>
<dbReference type="InterPro" id="IPR005913">
    <property type="entry name" value="dTDP_dehydrorham_reduct"/>
</dbReference>
<dbReference type="KEGG" id="msp:Mspyr1_40700"/>
<evidence type="ECO:0000256" key="2">
    <source>
        <dbReference type="RuleBase" id="RU364082"/>
    </source>
</evidence>
<dbReference type="Gene3D" id="3.90.25.10">
    <property type="entry name" value="UDP-galactose 4-epimerase, domain 1"/>
    <property type="match status" value="1"/>
</dbReference>
<organism evidence="4 5">
    <name type="scientific">Mycolicibacterium gilvum (strain DSM 45189 / LMG 24558 / Spyr1)</name>
    <name type="common">Mycobacterium gilvum</name>
    <dbReference type="NCBI Taxonomy" id="278137"/>
    <lineage>
        <taxon>Bacteria</taxon>
        <taxon>Bacillati</taxon>
        <taxon>Actinomycetota</taxon>
        <taxon>Actinomycetes</taxon>
        <taxon>Mycobacteriales</taxon>
        <taxon>Mycobacteriaceae</taxon>
        <taxon>Mycolicibacterium</taxon>
    </lineage>
</organism>
<dbReference type="EC" id="1.1.1.133" evidence="2"/>
<evidence type="ECO:0000313" key="4">
    <source>
        <dbReference type="EMBL" id="ADU00657.1"/>
    </source>
</evidence>
<dbReference type="InterPro" id="IPR029903">
    <property type="entry name" value="RmlD-like-bd"/>
</dbReference>
<protein>
    <recommendedName>
        <fullName evidence="2">dTDP-4-dehydrorhamnose reductase</fullName>
        <ecNumber evidence="2">1.1.1.133</ecNumber>
    </recommendedName>
</protein>
<sequence length="287" mass="29184">MSGRIVIVGAGGLVGRVLAGQAGRQGRDVVALTSSDWDITEPGSGERHLAAGDIVVNCAAITNVDLAEAVPERSRAVNAVGAGNVALACARVGATLIHLSTDYVFGGDSTRPYDIDDEPAPLSVYGRTKLAGEHAVLAALPDAHVVRTSWIFEGGNGADFAAVMRRAAAGSGDIEMVADQIGSPTYVGDLCAALLQIADGGVRGPLLHAANAGSASRFDQAQAVFAELGADPGRVHPISGDRHPRPAPRPSYSALAATKSTAAGLTPLRPWRAALAEALATMGGSLL</sequence>
<dbReference type="AlphaFoldDB" id="E6TPF5"/>
<dbReference type="PANTHER" id="PTHR10491:SF4">
    <property type="entry name" value="METHIONINE ADENOSYLTRANSFERASE 2 SUBUNIT BETA"/>
    <property type="match status" value="1"/>
</dbReference>
<dbReference type="HOGENOM" id="CLU_045518_1_2_11"/>
<dbReference type="GO" id="GO:0005829">
    <property type="term" value="C:cytosol"/>
    <property type="evidence" value="ECO:0007669"/>
    <property type="project" value="TreeGrafter"/>
</dbReference>
<name>E6TPF5_MYCSR</name>
<dbReference type="InterPro" id="IPR036291">
    <property type="entry name" value="NAD(P)-bd_dom_sf"/>
</dbReference>
<comment type="pathway">
    <text evidence="2">Carbohydrate biosynthesis; dTDP-L-rhamnose biosynthesis.</text>
</comment>
<comment type="similarity">
    <text evidence="1 2">Belongs to the dTDP-4-dehydrorhamnose reductase family.</text>
</comment>
<reference evidence="4 5" key="1">
    <citation type="journal article" date="2011" name="Stand. Genomic Sci.">
        <title>Complete genome sequence of Mycobacterium sp. strain (Spyr1) and reclassification to Mycobacterium gilvum Spyr1.</title>
        <authorList>
            <person name="Kallimanis A."/>
            <person name="Karabika E."/>
            <person name="Mavromatis K."/>
            <person name="Lapidus A."/>
            <person name="Labutti K.M."/>
            <person name="Liolios K."/>
            <person name="Ivanova N."/>
            <person name="Goodwin L."/>
            <person name="Woyke T."/>
            <person name="Velentzas A.D."/>
            <person name="Perisynakis A."/>
            <person name="Ouzounis C.C."/>
            <person name="Kyrpides N.C."/>
            <person name="Koukkou A.I."/>
            <person name="Drainas C."/>
        </authorList>
    </citation>
    <scope>NUCLEOTIDE SEQUENCE [LARGE SCALE GENOMIC DNA]</scope>
    <source>
        <strain evidence="5">DSM 45189 / LMG 24558 / Spyr1</strain>
    </source>
</reference>
<keyword evidence="2" id="KW-0521">NADP</keyword>
<dbReference type="UniPathway" id="UPA00124"/>
<dbReference type="NCBIfam" id="TIGR01214">
    <property type="entry name" value="rmlD"/>
    <property type="match status" value="1"/>
</dbReference>
<evidence type="ECO:0000256" key="1">
    <source>
        <dbReference type="ARBA" id="ARBA00010944"/>
    </source>
</evidence>
<accession>E6TPF5</accession>
<dbReference type="Gene3D" id="3.40.50.720">
    <property type="entry name" value="NAD(P)-binding Rossmann-like Domain"/>
    <property type="match status" value="1"/>
</dbReference>
<dbReference type="CDD" id="cd05254">
    <property type="entry name" value="dTDP_HR_like_SDR_e"/>
    <property type="match status" value="1"/>
</dbReference>
<comment type="function">
    <text evidence="2">Catalyzes the reduction of dTDP-6-deoxy-L-lyxo-4-hexulose to yield dTDP-L-rhamnose.</text>
</comment>
<dbReference type="GO" id="GO:0019305">
    <property type="term" value="P:dTDP-rhamnose biosynthetic process"/>
    <property type="evidence" value="ECO:0007669"/>
    <property type="project" value="UniProtKB-UniPathway"/>
</dbReference>
<feature type="domain" description="RmlD-like substrate binding" evidence="3">
    <location>
        <begin position="4"/>
        <end position="281"/>
    </location>
</feature>
<dbReference type="SUPFAM" id="SSF51735">
    <property type="entry name" value="NAD(P)-binding Rossmann-fold domains"/>
    <property type="match status" value="1"/>
</dbReference>
<dbReference type="PANTHER" id="PTHR10491">
    <property type="entry name" value="DTDP-4-DEHYDRORHAMNOSE REDUCTASE"/>
    <property type="match status" value="1"/>
</dbReference>
<dbReference type="RefSeq" id="WP_013472495.1">
    <property type="nucleotide sequence ID" value="NC_014814.1"/>
</dbReference>
<evidence type="ECO:0000313" key="5">
    <source>
        <dbReference type="Proteomes" id="UP000008916"/>
    </source>
</evidence>